<feature type="domain" description="CARDB" evidence="2">
    <location>
        <begin position="160"/>
        <end position="270"/>
    </location>
</feature>
<dbReference type="Proteomes" id="UP001182908">
    <property type="component" value="Chromosome"/>
</dbReference>
<proteinExistence type="predicted"/>
<dbReference type="PANTHER" id="PTHR34819:SF3">
    <property type="entry name" value="CELL SURFACE PROTEIN"/>
    <property type="match status" value="1"/>
</dbReference>
<evidence type="ECO:0000313" key="3">
    <source>
        <dbReference type="EMBL" id="WMW25737.1"/>
    </source>
</evidence>
<dbReference type="Gene3D" id="2.60.40.10">
    <property type="entry name" value="Immunoglobulins"/>
    <property type="match status" value="6"/>
</dbReference>
<dbReference type="KEGG" id="mseb:RE474_03185"/>
<evidence type="ECO:0000256" key="1">
    <source>
        <dbReference type="SAM" id="Phobius"/>
    </source>
</evidence>
<dbReference type="GeneID" id="84231688"/>
<organism evidence="3 4">
    <name type="scientific">Methanolobus sediminis</name>
    <dbReference type="NCBI Taxonomy" id="3072978"/>
    <lineage>
        <taxon>Archaea</taxon>
        <taxon>Methanobacteriati</taxon>
        <taxon>Methanobacteriota</taxon>
        <taxon>Stenosarchaea group</taxon>
        <taxon>Methanomicrobia</taxon>
        <taxon>Methanosarcinales</taxon>
        <taxon>Methanosarcinaceae</taxon>
        <taxon>Methanolobus</taxon>
    </lineage>
</organism>
<dbReference type="EMBL" id="CP133592">
    <property type="protein sequence ID" value="WMW25737.1"/>
    <property type="molecule type" value="Genomic_DNA"/>
</dbReference>
<feature type="domain" description="CARDB" evidence="2">
    <location>
        <begin position="635"/>
        <end position="744"/>
    </location>
</feature>
<accession>A0AA51YMA8</accession>
<reference evidence="3 4" key="1">
    <citation type="submission" date="2023-08" db="EMBL/GenBank/DDBJ databases">
        <title>Methanolobus mangrovi sp. nov. and Methanolobus sediminis sp. nov, two novel methylotrophic methanogens isolated from mangrove sediments in China.</title>
        <authorList>
            <person name="Zhou J."/>
        </authorList>
    </citation>
    <scope>NUCLEOTIDE SEQUENCE [LARGE SCALE GENOMIC DNA]</scope>
    <source>
        <strain evidence="3 4">FTZ6</strain>
    </source>
</reference>
<feature type="domain" description="CARDB" evidence="2">
    <location>
        <begin position="398"/>
        <end position="508"/>
    </location>
</feature>
<dbReference type="RefSeq" id="WP_309311539.1">
    <property type="nucleotide sequence ID" value="NZ_CP133592.1"/>
</dbReference>
<feature type="domain" description="CARDB" evidence="2">
    <location>
        <begin position="517"/>
        <end position="627"/>
    </location>
</feature>
<dbReference type="InterPro" id="IPR011635">
    <property type="entry name" value="CARDB"/>
</dbReference>
<keyword evidence="1" id="KW-0472">Membrane</keyword>
<sequence length="1176" mass="127957">MNVINFGFVRKLTSFFQMLLVFLIILSLIPLIQTAKAEDLPDLIIESITLDPASPKTGDTVTYTVSYKNQGQLSAGSSFYVCLYVDDKLIKDNSVGDLASGSSSTTTFTSTIGRDLAGGDHSAIAYVDMRNKDSYYARIIESSESNNQFSKTFQITKQEPDLIIESITLDPASPKTGDTVTYTVSYKNQGQLSAGSSFYVCLYVDDKLIKDNSVGDLASGSSSTTTFTSTIGRDLAGGDHSAIAYVDMRNKDSYYARITESSESNNQFSKTFQITKQEPDLIIESITLDPASPKTGDTVTYTVSYKNQGQLSAGSSFYVCLYVDDKLIKDNSVGDLASGSSSTTTFTSTIGRDLAGGDHSAIAYVDMRNKDSYYARITESSESNNQFSKTFQITKQEPDLIIESITLDPASPKTGDTVTYTVSYKNQGQLSAGSSFYVCLYVDDKLIKDNSVGDLASGSSSTTTFTSTIGRDLAGGDHSAIAYVDMRNKDSYYARITESSESNNQFSKTFQITKQEPDLIIESITLDPASPKTGDTVTYTVSYKNQGQLSAGSSFYVCMYVDDKLIKDNSVGDLASGSSSTTTFTSTIGRDLASGDHSAIAYVDMRNKDSYYARIIESSESNNQFSKTFPIINMQPDLIIENITLDPANPKTGDTVTYTVNYKNQGSLSAGSSFYVCLYVDEKLIKDKSVTDLASGASSSTTFTSTIGRDMGSGNHNVVAYVDMRNKDSNSARIAESSETNNKKDVVFSVEKIYSYASLIVTVQDSRNSAALENAEVRLNGELIGKTSSNGVLMAEIIEGENYVLGVNRSDYDSSVQTFNLGYDVEKKEIKVSLKYAKVPVLIRVKDEKNQPISNAKIYFDDNDVGVTDIDGEITGEAKKNSNVMLKVTKDGYYEENSLIQIGTSKSTQLVKLKLEDKTIPNIIIDKIEIIGDDDEILEEGESLKMIYTVTDNSGVTKITCDLDGVEIDSYSSKGTYSTITPNLKIGNHNIHFEAVDDDVNAHKASKDFPISVSKKGPNVVFKTTKNNIGIGENAVFTLGVLNPIGNPTMDVQLILETSDGVSVSGSSFAKSGAGMYTASYNIEPGDDMKYMTFNVQGNEVGTYKIKSEVHYHIPGEDTVVQKKEISLQVNDGKLRSTDKDIGSLMNVTSNPIPGFSGIFTLFGFLLAILSKKKEM</sequence>
<keyword evidence="4" id="KW-1185">Reference proteome</keyword>
<dbReference type="InterPro" id="IPR051172">
    <property type="entry name" value="Chlamydia_OmcB"/>
</dbReference>
<dbReference type="InterPro" id="IPR013783">
    <property type="entry name" value="Ig-like_fold"/>
</dbReference>
<keyword evidence="1" id="KW-1133">Transmembrane helix</keyword>
<feature type="domain" description="CARDB" evidence="2">
    <location>
        <begin position="41"/>
        <end position="151"/>
    </location>
</feature>
<dbReference type="AlphaFoldDB" id="A0AA51YMA8"/>
<gene>
    <name evidence="3" type="ORF">RE474_03185</name>
</gene>
<evidence type="ECO:0000259" key="2">
    <source>
        <dbReference type="Pfam" id="PF07705"/>
    </source>
</evidence>
<evidence type="ECO:0000313" key="4">
    <source>
        <dbReference type="Proteomes" id="UP001182908"/>
    </source>
</evidence>
<dbReference type="PANTHER" id="PTHR34819">
    <property type="entry name" value="LARGE CYSTEINE-RICH PERIPLASMIC PROTEIN OMCB"/>
    <property type="match status" value="1"/>
</dbReference>
<dbReference type="Pfam" id="PF07705">
    <property type="entry name" value="CARDB"/>
    <property type="match status" value="6"/>
</dbReference>
<protein>
    <submittedName>
        <fullName evidence="3">CARDB domain-containing protein</fullName>
    </submittedName>
</protein>
<feature type="domain" description="CARDB" evidence="2">
    <location>
        <begin position="279"/>
        <end position="389"/>
    </location>
</feature>
<feature type="transmembrane region" description="Helical" evidence="1">
    <location>
        <begin position="1153"/>
        <end position="1170"/>
    </location>
</feature>
<name>A0AA51YMA8_9EURY</name>
<keyword evidence="1" id="KW-0812">Transmembrane</keyword>